<dbReference type="InterPro" id="IPR000977">
    <property type="entry name" value="DNA_ligase_ATP-dep"/>
</dbReference>
<dbReference type="FunFam" id="1.10.3260.10:FF:000007">
    <property type="entry name" value="DNA ligase"/>
    <property type="match status" value="1"/>
</dbReference>
<evidence type="ECO:0000256" key="1">
    <source>
        <dbReference type="ARBA" id="ARBA00001946"/>
    </source>
</evidence>
<dbReference type="PROSITE" id="PS00697">
    <property type="entry name" value="DNA_LIGASE_A1"/>
    <property type="match status" value="1"/>
</dbReference>
<feature type="binding site" evidence="15">
    <location>
        <position position="415"/>
    </location>
    <ligand>
        <name>ATP</name>
        <dbReference type="ChEBI" id="CHEBI:30616"/>
    </ligand>
</feature>
<dbReference type="FunFam" id="2.40.50.140:FF:000163">
    <property type="entry name" value="Probable DNA ligase"/>
    <property type="match status" value="1"/>
</dbReference>
<dbReference type="Proteomes" id="UP000186940">
    <property type="component" value="Unassembled WGS sequence"/>
</dbReference>
<dbReference type="GO" id="GO:0051301">
    <property type="term" value="P:cell division"/>
    <property type="evidence" value="ECO:0007669"/>
    <property type="project" value="UniProtKB-KW"/>
</dbReference>
<evidence type="ECO:0000313" key="18">
    <source>
        <dbReference type="EMBL" id="OFV68203.1"/>
    </source>
</evidence>
<keyword evidence="19" id="KW-1185">Reference proteome</keyword>
<comment type="cofactor">
    <cofactor evidence="1 15">
        <name>Mg(2+)</name>
        <dbReference type="ChEBI" id="CHEBI:18420"/>
    </cofactor>
</comment>
<evidence type="ECO:0000256" key="6">
    <source>
        <dbReference type="ARBA" id="ARBA00022705"/>
    </source>
</evidence>
<dbReference type="SUPFAM" id="SSF56091">
    <property type="entry name" value="DNA ligase/mRNA capping enzyme, catalytic domain"/>
    <property type="match status" value="1"/>
</dbReference>
<evidence type="ECO:0000256" key="5">
    <source>
        <dbReference type="ARBA" id="ARBA00022618"/>
    </source>
</evidence>
<evidence type="ECO:0000256" key="7">
    <source>
        <dbReference type="ARBA" id="ARBA00022723"/>
    </source>
</evidence>
<gene>
    <name evidence="15" type="primary">lig</name>
    <name evidence="18" type="ORF">SCAL_000843</name>
</gene>
<feature type="active site" description="N6-AMP-lysine intermediate" evidence="15">
    <location>
        <position position="251"/>
    </location>
</feature>
<dbReference type="InterPro" id="IPR036599">
    <property type="entry name" value="DNA_ligase_N_sf"/>
</dbReference>
<dbReference type="GO" id="GO:0006273">
    <property type="term" value="P:lagging strand elongation"/>
    <property type="evidence" value="ECO:0007669"/>
    <property type="project" value="TreeGrafter"/>
</dbReference>
<dbReference type="Gene3D" id="1.10.3260.10">
    <property type="entry name" value="DNA ligase, ATP-dependent, N-terminal domain"/>
    <property type="match status" value="1"/>
</dbReference>
<feature type="binding site" evidence="15">
    <location>
        <position position="256"/>
    </location>
    <ligand>
        <name>ATP</name>
        <dbReference type="ChEBI" id="CHEBI:30616"/>
    </ligand>
</feature>
<comment type="similarity">
    <text evidence="2 15 16">Belongs to the ATP-dependent DNA ligase family.</text>
</comment>
<keyword evidence="4 15" id="KW-0436">Ligase</keyword>
<keyword evidence="9 15" id="KW-0227">DNA damage</keyword>
<dbReference type="PANTHER" id="PTHR45674:SF7">
    <property type="entry name" value="DNA LIGASE"/>
    <property type="match status" value="1"/>
</dbReference>
<feature type="domain" description="ATP-dependent DNA ligase family profile" evidence="17">
    <location>
        <begin position="334"/>
        <end position="456"/>
    </location>
</feature>
<dbReference type="Pfam" id="PF04675">
    <property type="entry name" value="DNA_ligase_A_N"/>
    <property type="match status" value="1"/>
</dbReference>
<keyword evidence="5 15" id="KW-0132">Cell division</keyword>
<dbReference type="GO" id="GO:0046872">
    <property type="term" value="F:metal ion binding"/>
    <property type="evidence" value="ECO:0007669"/>
    <property type="project" value="UniProtKB-KW"/>
</dbReference>
<keyword evidence="12 15" id="KW-0233">DNA recombination</keyword>
<dbReference type="PANTHER" id="PTHR45674">
    <property type="entry name" value="DNA LIGASE 1/3 FAMILY MEMBER"/>
    <property type="match status" value="1"/>
</dbReference>
<dbReference type="AlphaFoldDB" id="A0A1F2PAC6"/>
<reference evidence="18" key="1">
    <citation type="submission" date="2016-05" db="EMBL/GenBank/DDBJ databases">
        <title>Microbial consortia oxidize butane by reversing methanogenesis.</title>
        <authorList>
            <person name="Laso-Perez R."/>
            <person name="Richter M."/>
            <person name="Wegener G."/>
            <person name="Musat F."/>
        </authorList>
    </citation>
    <scope>NUCLEOTIDE SEQUENCE [LARGE SCALE GENOMIC DNA]</scope>
    <source>
        <strain evidence="18">BOX2</strain>
    </source>
</reference>
<evidence type="ECO:0000256" key="12">
    <source>
        <dbReference type="ARBA" id="ARBA00023172"/>
    </source>
</evidence>
<dbReference type="GO" id="GO:0003677">
    <property type="term" value="F:DNA binding"/>
    <property type="evidence" value="ECO:0007669"/>
    <property type="project" value="InterPro"/>
</dbReference>
<evidence type="ECO:0000256" key="9">
    <source>
        <dbReference type="ARBA" id="ARBA00022763"/>
    </source>
</evidence>
<organism evidence="18 19">
    <name type="scientific">Candidatus Syntropharchaeum caldarium</name>
    <dbReference type="NCBI Taxonomy" id="1838285"/>
    <lineage>
        <taxon>Archaea</taxon>
        <taxon>Methanobacteriati</taxon>
        <taxon>Methanobacteriota</taxon>
        <taxon>Stenosarchaea group</taxon>
        <taxon>Methanomicrobia</taxon>
        <taxon>Methanosarcinales</taxon>
        <taxon>ANME-2 cluster</taxon>
        <taxon>Candidatus Syntropharchaeum</taxon>
    </lineage>
</organism>
<dbReference type="FunFam" id="3.30.470.30:FF:000012">
    <property type="entry name" value="Probable DNA ligase"/>
    <property type="match status" value="1"/>
</dbReference>
<dbReference type="CDD" id="cd07972">
    <property type="entry name" value="OBF_DNA_ligase_Arch_LigB"/>
    <property type="match status" value="1"/>
</dbReference>
<dbReference type="CDD" id="cd07901">
    <property type="entry name" value="Adenylation_DNA_ligase_Arch_LigB"/>
    <property type="match status" value="1"/>
</dbReference>
<comment type="catalytic activity">
    <reaction evidence="15">
        <text>ATP + (deoxyribonucleotide)n-3'-hydroxyl + 5'-phospho-(deoxyribonucleotide)m = (deoxyribonucleotide)n+m + AMP + diphosphate.</text>
        <dbReference type="EC" id="6.5.1.1"/>
    </reaction>
</comment>
<dbReference type="InterPro" id="IPR016059">
    <property type="entry name" value="DNA_ligase_ATP-dep_CS"/>
</dbReference>
<dbReference type="EC" id="6.5.1.1" evidence="15"/>
<feature type="binding site" evidence="15">
    <location>
        <position position="341"/>
    </location>
    <ligand>
        <name>ATP</name>
        <dbReference type="ChEBI" id="CHEBI:30616"/>
    </ligand>
</feature>
<dbReference type="Pfam" id="PF04679">
    <property type="entry name" value="DNA_ligase_A_C"/>
    <property type="match status" value="1"/>
</dbReference>
<protein>
    <recommendedName>
        <fullName evidence="3 15">DNA ligase</fullName>
        <ecNumber evidence="15">6.5.1.1</ecNumber>
    </recommendedName>
    <alternativeName>
        <fullName evidence="15">Polydeoxyribonucleotide synthase [ATP]</fullName>
    </alternativeName>
</protein>
<dbReference type="InterPro" id="IPR022865">
    <property type="entry name" value="DNA_ligae_ATP-dep_bac/arc"/>
</dbReference>
<keyword evidence="7 15" id="KW-0479">Metal-binding</keyword>
<comment type="caution">
    <text evidence="18">The sequence shown here is derived from an EMBL/GenBank/DDBJ whole genome shotgun (WGS) entry which is preliminary data.</text>
</comment>
<dbReference type="InterPro" id="IPR012308">
    <property type="entry name" value="DNA_ligase_ATP-dep_N"/>
</dbReference>
<keyword evidence="14 15" id="KW-0131">Cell cycle</keyword>
<evidence type="ECO:0000313" key="19">
    <source>
        <dbReference type="Proteomes" id="UP000186940"/>
    </source>
</evidence>
<evidence type="ECO:0000256" key="10">
    <source>
        <dbReference type="ARBA" id="ARBA00022840"/>
    </source>
</evidence>
<name>A0A1F2PAC6_9EURY</name>
<evidence type="ECO:0000256" key="4">
    <source>
        <dbReference type="ARBA" id="ARBA00022598"/>
    </source>
</evidence>
<feature type="binding site" evidence="15">
    <location>
        <position position="249"/>
    </location>
    <ligand>
        <name>ATP</name>
        <dbReference type="ChEBI" id="CHEBI:30616"/>
    </ligand>
</feature>
<dbReference type="InterPro" id="IPR012310">
    <property type="entry name" value="DNA_ligase_ATP-dep_cent"/>
</dbReference>
<evidence type="ECO:0000256" key="14">
    <source>
        <dbReference type="ARBA" id="ARBA00023306"/>
    </source>
</evidence>
<dbReference type="InterPro" id="IPR012340">
    <property type="entry name" value="NA-bd_OB-fold"/>
</dbReference>
<evidence type="ECO:0000256" key="8">
    <source>
        <dbReference type="ARBA" id="ARBA00022741"/>
    </source>
</evidence>
<dbReference type="STRING" id="1838285.SCAL_000843"/>
<comment type="function">
    <text evidence="15">DNA ligase that seals nicks in double-stranded DNA during DNA replication, DNA recombination and DNA repair.</text>
</comment>
<feature type="binding site" evidence="15">
    <location>
        <position position="271"/>
    </location>
    <ligand>
        <name>ATP</name>
        <dbReference type="ChEBI" id="CHEBI:30616"/>
    </ligand>
</feature>
<evidence type="ECO:0000256" key="16">
    <source>
        <dbReference type="RuleBase" id="RU004196"/>
    </source>
</evidence>
<keyword evidence="8 15" id="KW-0547">Nucleotide-binding</keyword>
<dbReference type="HAMAP" id="MF_00407">
    <property type="entry name" value="DNA_ligase"/>
    <property type="match status" value="1"/>
</dbReference>
<evidence type="ECO:0000259" key="17">
    <source>
        <dbReference type="PROSITE" id="PS50160"/>
    </source>
</evidence>
<evidence type="ECO:0000256" key="13">
    <source>
        <dbReference type="ARBA" id="ARBA00023204"/>
    </source>
</evidence>
<evidence type="ECO:0000256" key="3">
    <source>
        <dbReference type="ARBA" id="ARBA00013308"/>
    </source>
</evidence>
<dbReference type="GO" id="GO:0006310">
    <property type="term" value="P:DNA recombination"/>
    <property type="evidence" value="ECO:0007669"/>
    <property type="project" value="UniProtKB-UniRule"/>
</dbReference>
<evidence type="ECO:0000256" key="15">
    <source>
        <dbReference type="HAMAP-Rule" id="MF_00407"/>
    </source>
</evidence>
<dbReference type="GO" id="GO:0003910">
    <property type="term" value="F:DNA ligase (ATP) activity"/>
    <property type="evidence" value="ECO:0007669"/>
    <property type="project" value="UniProtKB-UniRule"/>
</dbReference>
<feature type="binding site" evidence="15">
    <location>
        <position position="301"/>
    </location>
    <ligand>
        <name>ATP</name>
        <dbReference type="ChEBI" id="CHEBI:30616"/>
    </ligand>
</feature>
<dbReference type="SUPFAM" id="SSF117018">
    <property type="entry name" value="ATP-dependent DNA ligase DNA-binding domain"/>
    <property type="match status" value="1"/>
</dbReference>
<dbReference type="PATRIC" id="fig|1838285.3.peg.852"/>
<evidence type="ECO:0000256" key="2">
    <source>
        <dbReference type="ARBA" id="ARBA00007572"/>
    </source>
</evidence>
<dbReference type="PROSITE" id="PS50160">
    <property type="entry name" value="DNA_LIGASE_A3"/>
    <property type="match status" value="1"/>
</dbReference>
<dbReference type="GO" id="GO:0006281">
    <property type="term" value="P:DNA repair"/>
    <property type="evidence" value="ECO:0007669"/>
    <property type="project" value="UniProtKB-UniRule"/>
</dbReference>
<dbReference type="SUPFAM" id="SSF50249">
    <property type="entry name" value="Nucleic acid-binding proteins"/>
    <property type="match status" value="1"/>
</dbReference>
<sequence length="555" mass="62603">MSDTRFLDFAKVCSRIEEISGSIAITEIVSDFFRRLDDEELSIVPHFIMGKVFAEWSPYEMGIGPGLLYDAVKQAFDTDKSEINKALRRTGDIGKAIEIFAANRRQQTLFAEDLTIKKVYASFVEIAKKVGPGSQKKKVRLLVDLFLQASPLEVRYLSRLVLEELRIGVGEGIVRDAIAKAFEVDVELVERALMLTNDPGIVATYARNYGNDGLKSIELFPGRPVKMMLAQVAAGIEDALANIQSPAIEWKFDGTRVQIHKDGDEIRIYSRKLENVTESIPEIVSVVKKKLSGDSFILDGEVIAIDDDGKPRPFQDILRRFRRKHRVEEMRNLIPLHLHVFDILYLDGKTLIDLPLSERREILEGIAVSDEAPIAKQYLCNDAGMIDRIYNEALHAGHEGIMVKNRDSRYTPGKRGKNWLKIKPLMETLDLVVVGGEWGEGKRANLIGSYRLACLDPARDRLLEIGRVGTGLTDEQLIEFTELFSDLILSETGSSIEFKPEIVFEVAYEEIQKSTKYDSGYALRFPRVLGLREDKSVADADTIERVEQLYNKKGC</sequence>
<dbReference type="EMBL" id="LYOS01000002">
    <property type="protein sequence ID" value="OFV68203.1"/>
    <property type="molecule type" value="Genomic_DNA"/>
</dbReference>
<dbReference type="InterPro" id="IPR050191">
    <property type="entry name" value="ATP-dep_DNA_ligase"/>
</dbReference>
<dbReference type="NCBIfam" id="TIGR00574">
    <property type="entry name" value="dnl1"/>
    <property type="match status" value="1"/>
</dbReference>
<dbReference type="PROSITE" id="PS00333">
    <property type="entry name" value="DNA_LIGASE_A2"/>
    <property type="match status" value="1"/>
</dbReference>
<dbReference type="GO" id="GO:0005524">
    <property type="term" value="F:ATP binding"/>
    <property type="evidence" value="ECO:0007669"/>
    <property type="project" value="UniProtKB-UniRule"/>
</dbReference>
<dbReference type="InterPro" id="IPR012309">
    <property type="entry name" value="DNA_ligase_ATP-dep_C"/>
</dbReference>
<accession>A0A1F2PAC6</accession>
<feature type="binding site" evidence="15">
    <location>
        <position position="421"/>
    </location>
    <ligand>
        <name>ATP</name>
        <dbReference type="ChEBI" id="CHEBI:30616"/>
    </ligand>
</feature>
<keyword evidence="10 15" id="KW-0067">ATP-binding</keyword>
<evidence type="ECO:0000256" key="11">
    <source>
        <dbReference type="ARBA" id="ARBA00022842"/>
    </source>
</evidence>
<dbReference type="Pfam" id="PF01068">
    <property type="entry name" value="DNA_ligase_A_M"/>
    <property type="match status" value="1"/>
</dbReference>
<keyword evidence="6 15" id="KW-0235">DNA replication</keyword>
<dbReference type="Gene3D" id="3.30.470.30">
    <property type="entry name" value="DNA ligase/mRNA capping enzyme"/>
    <property type="match status" value="1"/>
</dbReference>
<proteinExistence type="inferred from homology"/>
<keyword evidence="11 15" id="KW-0460">Magnesium</keyword>
<keyword evidence="13 15" id="KW-0234">DNA repair</keyword>
<dbReference type="Gene3D" id="2.40.50.140">
    <property type="entry name" value="Nucleic acid-binding proteins"/>
    <property type="match status" value="1"/>
</dbReference>
<dbReference type="GO" id="GO:0071897">
    <property type="term" value="P:DNA biosynthetic process"/>
    <property type="evidence" value="ECO:0007669"/>
    <property type="project" value="InterPro"/>
</dbReference>